<organism evidence="1 2">
    <name type="scientific">Mycobacterium pseudoshottsii</name>
    <dbReference type="NCBI Taxonomy" id="265949"/>
    <lineage>
        <taxon>Bacteria</taxon>
        <taxon>Bacillati</taxon>
        <taxon>Actinomycetota</taxon>
        <taxon>Actinomycetes</taxon>
        <taxon>Mycobacteriales</taxon>
        <taxon>Mycobacteriaceae</taxon>
        <taxon>Mycobacterium</taxon>
        <taxon>Mycobacterium ulcerans group</taxon>
    </lineage>
</organism>
<sequence>MSPNGIGAGGGTASGGLVTQIRVHPGCGANGGGVGCIHGNIGGGGAGICGGAKSINGMWESGSAGPQGSGVVD</sequence>
<evidence type="ECO:0000313" key="2">
    <source>
        <dbReference type="Proteomes" id="UP001058626"/>
    </source>
</evidence>
<proteinExistence type="predicted"/>
<name>A0A9N7QJX7_9MYCO</name>
<keyword evidence="2" id="KW-1185">Reference proteome</keyword>
<gene>
    <name evidence="1" type="ORF">NJB1907Z4_C16280</name>
</gene>
<dbReference type="AlphaFoldDB" id="A0A9N7QJX7"/>
<evidence type="ECO:0000313" key="1">
    <source>
        <dbReference type="EMBL" id="BDN81413.1"/>
    </source>
</evidence>
<accession>A0A9N7QJX7</accession>
<protein>
    <submittedName>
        <fullName evidence="1">Uncharacterized protein</fullName>
    </submittedName>
</protein>
<dbReference type="Proteomes" id="UP001058626">
    <property type="component" value="Chromosome"/>
</dbReference>
<dbReference type="EMBL" id="AP026367">
    <property type="protein sequence ID" value="BDN81413.1"/>
    <property type="molecule type" value="Genomic_DNA"/>
</dbReference>
<reference evidence="1" key="1">
    <citation type="submission" date="2022-06" db="EMBL/GenBank/DDBJ databases">
        <title>Complete genome sequence of Mycobacterium pseudoshottsii NJB1907-Z4.</title>
        <authorList>
            <person name="Komine T."/>
            <person name="Fukano H."/>
            <person name="Wada S."/>
        </authorList>
    </citation>
    <scope>NUCLEOTIDE SEQUENCE</scope>
    <source>
        <strain evidence="1">NJB1907-Z4</strain>
    </source>
</reference>